<gene>
    <name evidence="3" type="ORF">scyTo_0023660</name>
</gene>
<proteinExistence type="predicted"/>
<dbReference type="OrthoDB" id="10348398at2759"/>
<dbReference type="Proteomes" id="UP000288216">
    <property type="component" value="Unassembled WGS sequence"/>
</dbReference>
<keyword evidence="1" id="KW-0175">Coiled coil</keyword>
<protein>
    <submittedName>
        <fullName evidence="3">Uncharacterized protein</fullName>
    </submittedName>
</protein>
<keyword evidence="4" id="KW-1185">Reference proteome</keyword>
<evidence type="ECO:0000256" key="1">
    <source>
        <dbReference type="SAM" id="Coils"/>
    </source>
</evidence>
<evidence type="ECO:0000313" key="4">
    <source>
        <dbReference type="Proteomes" id="UP000288216"/>
    </source>
</evidence>
<feature type="coiled-coil region" evidence="1">
    <location>
        <begin position="175"/>
        <end position="226"/>
    </location>
</feature>
<sequence length="229" mass="24380">MERGLYPGEEAQEEGELSSLHVQEALPPASILQEAETAEGSELLLLNVDAPKVGVTAPAPGGSESAETDAEGGGRGCEGLPQESVGRTSPAGGEINADVHCLKSGEADGVGAESQGQEPPGSEAAPGPSNPTTEQLAKETKTIRVKYASGQAEVKLLTDKLNCSNCQVELLQLELETERKRSRQQTGRVEELEKEVRSNFALIRVLSDCKTKVEQLEELKQSSQELIFK</sequence>
<comment type="caution">
    <text evidence="3">The sequence shown here is derived from an EMBL/GenBank/DDBJ whole genome shotgun (WGS) entry which is preliminary data.</text>
</comment>
<dbReference type="EMBL" id="BFAA01031973">
    <property type="protein sequence ID" value="GCB83264.1"/>
    <property type="molecule type" value="Genomic_DNA"/>
</dbReference>
<evidence type="ECO:0000256" key="2">
    <source>
        <dbReference type="SAM" id="MobiDB-lite"/>
    </source>
</evidence>
<evidence type="ECO:0000313" key="3">
    <source>
        <dbReference type="EMBL" id="GCB83264.1"/>
    </source>
</evidence>
<feature type="non-terminal residue" evidence="3">
    <location>
        <position position="229"/>
    </location>
</feature>
<feature type="region of interest" description="Disordered" evidence="2">
    <location>
        <begin position="53"/>
        <end position="137"/>
    </location>
</feature>
<accession>A0A401QD17</accession>
<dbReference type="AlphaFoldDB" id="A0A401QD17"/>
<organism evidence="3 4">
    <name type="scientific">Scyliorhinus torazame</name>
    <name type="common">Cloudy catshark</name>
    <name type="synonym">Catulus torazame</name>
    <dbReference type="NCBI Taxonomy" id="75743"/>
    <lineage>
        <taxon>Eukaryota</taxon>
        <taxon>Metazoa</taxon>
        <taxon>Chordata</taxon>
        <taxon>Craniata</taxon>
        <taxon>Vertebrata</taxon>
        <taxon>Chondrichthyes</taxon>
        <taxon>Elasmobranchii</taxon>
        <taxon>Galeomorphii</taxon>
        <taxon>Galeoidea</taxon>
        <taxon>Carcharhiniformes</taxon>
        <taxon>Scyliorhinidae</taxon>
        <taxon>Scyliorhinus</taxon>
    </lineage>
</organism>
<reference evidence="3 4" key="1">
    <citation type="journal article" date="2018" name="Nat. Ecol. Evol.">
        <title>Shark genomes provide insights into elasmobranch evolution and the origin of vertebrates.</title>
        <authorList>
            <person name="Hara Y"/>
            <person name="Yamaguchi K"/>
            <person name="Onimaru K"/>
            <person name="Kadota M"/>
            <person name="Koyanagi M"/>
            <person name="Keeley SD"/>
            <person name="Tatsumi K"/>
            <person name="Tanaka K"/>
            <person name="Motone F"/>
            <person name="Kageyama Y"/>
            <person name="Nozu R"/>
            <person name="Adachi N"/>
            <person name="Nishimura O"/>
            <person name="Nakagawa R"/>
            <person name="Tanegashima C"/>
            <person name="Kiyatake I"/>
            <person name="Matsumoto R"/>
            <person name="Murakumo K"/>
            <person name="Nishida K"/>
            <person name="Terakita A"/>
            <person name="Kuratani S"/>
            <person name="Sato K"/>
            <person name="Hyodo S Kuraku.S."/>
        </authorList>
    </citation>
    <scope>NUCLEOTIDE SEQUENCE [LARGE SCALE GENOMIC DNA]</scope>
</reference>
<name>A0A401QD17_SCYTO</name>